<keyword evidence="3 6" id="KW-0815">Transposition</keyword>
<comment type="caution">
    <text evidence="8">The sequence shown here is derived from an EMBL/GenBank/DDBJ whole genome shotgun (WGS) entry which is preliminary data.</text>
</comment>
<evidence type="ECO:0000313" key="9">
    <source>
        <dbReference type="Proteomes" id="UP000798808"/>
    </source>
</evidence>
<proteinExistence type="inferred from homology"/>
<keyword evidence="5 6" id="KW-0233">DNA recombination</keyword>
<organism evidence="8 9">
    <name type="scientific">Fulvivirga kasyanovii</name>
    <dbReference type="NCBI Taxonomy" id="396812"/>
    <lineage>
        <taxon>Bacteria</taxon>
        <taxon>Pseudomonadati</taxon>
        <taxon>Bacteroidota</taxon>
        <taxon>Cytophagia</taxon>
        <taxon>Cytophagales</taxon>
        <taxon>Fulvivirgaceae</taxon>
        <taxon>Fulvivirga</taxon>
    </lineage>
</organism>
<evidence type="ECO:0000256" key="5">
    <source>
        <dbReference type="ARBA" id="ARBA00023172"/>
    </source>
</evidence>
<keyword evidence="6" id="KW-0814">Transposable element</keyword>
<feature type="compositionally biased region" description="Polar residues" evidence="7">
    <location>
        <begin position="59"/>
        <end position="72"/>
    </location>
</feature>
<evidence type="ECO:0000256" key="1">
    <source>
        <dbReference type="ARBA" id="ARBA00002190"/>
    </source>
</evidence>
<evidence type="ECO:0000256" key="7">
    <source>
        <dbReference type="SAM" id="MobiDB-lite"/>
    </source>
</evidence>
<evidence type="ECO:0000313" key="8">
    <source>
        <dbReference type="EMBL" id="MTI23418.1"/>
    </source>
</evidence>
<comment type="function">
    <text evidence="1 6">Required for the transposition of the insertion element.</text>
</comment>
<gene>
    <name evidence="8" type="ORF">E1163_00490</name>
</gene>
<dbReference type="PANTHER" id="PTHR33217">
    <property type="entry name" value="TRANSPOSASE FOR INSERTION SEQUENCE ELEMENT IS1081"/>
    <property type="match status" value="1"/>
</dbReference>
<evidence type="ECO:0000256" key="4">
    <source>
        <dbReference type="ARBA" id="ARBA00023125"/>
    </source>
</evidence>
<dbReference type="Proteomes" id="UP000798808">
    <property type="component" value="Unassembled WGS sequence"/>
</dbReference>
<evidence type="ECO:0000256" key="2">
    <source>
        <dbReference type="ARBA" id="ARBA00010961"/>
    </source>
</evidence>
<dbReference type="InterPro" id="IPR001207">
    <property type="entry name" value="Transposase_mutator"/>
</dbReference>
<protein>
    <recommendedName>
        <fullName evidence="6">Mutator family transposase</fullName>
    </recommendedName>
</protein>
<comment type="similarity">
    <text evidence="2 6">Belongs to the transposase mutator family.</text>
</comment>
<dbReference type="NCBIfam" id="NF033543">
    <property type="entry name" value="transpos_IS256"/>
    <property type="match status" value="1"/>
</dbReference>
<accession>A0ABW9RJ15</accession>
<keyword evidence="4 6" id="KW-0238">DNA-binding</keyword>
<evidence type="ECO:0000256" key="3">
    <source>
        <dbReference type="ARBA" id="ARBA00022578"/>
    </source>
</evidence>
<feature type="compositionally biased region" description="Basic and acidic residues" evidence="7">
    <location>
        <begin position="49"/>
        <end position="58"/>
    </location>
</feature>
<evidence type="ECO:0000256" key="6">
    <source>
        <dbReference type="RuleBase" id="RU365089"/>
    </source>
</evidence>
<dbReference type="Pfam" id="PF00872">
    <property type="entry name" value="Transposase_mut"/>
    <property type="match status" value="1"/>
</dbReference>
<dbReference type="PANTHER" id="PTHR33217:SF5">
    <property type="entry name" value="MUTATOR FAMILY TRANSPOSASE"/>
    <property type="match status" value="1"/>
</dbReference>
<dbReference type="EMBL" id="SMLW01000159">
    <property type="protein sequence ID" value="MTI23418.1"/>
    <property type="molecule type" value="Genomic_DNA"/>
</dbReference>
<keyword evidence="9" id="KW-1185">Reference proteome</keyword>
<sequence length="400" mass="46526">MNDDKLNIPPDFFKKFSKEEFNSFFDKLFKEGVQQMLQGEMEEHLGYSKYQKKDKDNQNTRNGISKKNVKTSRGSISVDIPRDREATFEPRLIPKHKRMSEEIEDAILSLYAKGMSTADIEEQIGGIYGVEISATTVSNVTARMLEAVKTWQSRPLDQVYFIVWMDGISFKVRQNGKVINKTIYLMIGLNNQGTKEVLGMWLHETESASFWMSVFTDIKARGVEDIFIVCSDNLTGLTDGISSIYPQAVTQVCVVHQIRNSLKYVVWKDKKAFMADLKQVYQAPTRQAAEMALQELAQKWQHKYGYAIKSWVNNWDNLTHFFDFPLEIRKVIYTTNVIESFNSTLRKYTRNRLVFPNDEAVYKALYMAIDNITRKWTQTVRNWGLIMSQFINLYADRCRM</sequence>
<name>A0ABW9RJ15_9BACT</name>
<dbReference type="RefSeq" id="WP_155168566.1">
    <property type="nucleotide sequence ID" value="NZ_SMLW01000159.1"/>
</dbReference>
<reference evidence="8 9" key="1">
    <citation type="submission" date="2019-02" db="EMBL/GenBank/DDBJ databases">
        <authorList>
            <person name="Goldberg S.R."/>
            <person name="Haltli B.A."/>
            <person name="Correa H."/>
            <person name="Russell K.G."/>
        </authorList>
    </citation>
    <scope>NUCLEOTIDE SEQUENCE [LARGE SCALE GENOMIC DNA]</scope>
    <source>
        <strain evidence="8 9">JCM 16186</strain>
    </source>
</reference>
<feature type="region of interest" description="Disordered" evidence="7">
    <location>
        <begin position="49"/>
        <end position="72"/>
    </location>
</feature>